<reference evidence="4 5" key="1">
    <citation type="submission" date="2015-08" db="EMBL/GenBank/DDBJ databases">
        <title>Draft Genome Sequences of Vibrio parahaemolyticus Strains.</title>
        <authorList>
            <person name="Gonzalez-Escalona N."/>
            <person name="DePaola A."/>
        </authorList>
    </citation>
    <scope>NUCLEOTIDE SEQUENCE [LARGE SCALE GENOMIC DNA]</scope>
    <source>
        <strain evidence="4 5">CFSAN001621</strain>
    </source>
</reference>
<keyword evidence="2" id="KW-0812">Transmembrane</keyword>
<dbReference type="EMBL" id="LHQV01000007">
    <property type="protein sequence ID" value="OQK02165.1"/>
    <property type="molecule type" value="Genomic_DNA"/>
</dbReference>
<dbReference type="EMBL" id="CP023248">
    <property type="protein sequence ID" value="ASZ51812.1"/>
    <property type="molecule type" value="Genomic_DNA"/>
</dbReference>
<accession>A0A249W4Z3</accession>
<gene>
    <name evidence="4" type="ORF">AKG60_05595</name>
    <name evidence="3" type="ORF">YA91_15220</name>
</gene>
<keyword evidence="5" id="KW-1185">Reference proteome</keyword>
<evidence type="ECO:0000313" key="4">
    <source>
        <dbReference type="EMBL" id="OQK02165.1"/>
    </source>
</evidence>
<reference evidence="3" key="2">
    <citation type="submission" date="2017-09" db="EMBL/GenBank/DDBJ databases">
        <authorList>
            <person name="Ehlers B."/>
            <person name="Leendertz F.H."/>
        </authorList>
    </citation>
    <scope>NUCLEOTIDE SEQUENCE</scope>
    <source>
        <strain evidence="3">MAVP-26</strain>
    </source>
</reference>
<sequence length="88" mass="8684">MLRIISVVLGLAFFAFIIYLFFSGNAALALIVSMAGLVFSPLLIKAAKGELYIGSASHNAPHDVSGGNSGGVGTSSGGSSGGCSGDSC</sequence>
<name>A0A249W4Z3_VIBPH</name>
<evidence type="ECO:0000256" key="1">
    <source>
        <dbReference type="SAM" id="MobiDB-lite"/>
    </source>
</evidence>
<proteinExistence type="predicted"/>
<organism evidence="3">
    <name type="scientific">Vibrio parahaemolyticus</name>
    <dbReference type="NCBI Taxonomy" id="670"/>
    <lineage>
        <taxon>Bacteria</taxon>
        <taxon>Pseudomonadati</taxon>
        <taxon>Pseudomonadota</taxon>
        <taxon>Gammaproteobacteria</taxon>
        <taxon>Vibrionales</taxon>
        <taxon>Vibrionaceae</taxon>
        <taxon>Vibrio</taxon>
    </lineage>
</organism>
<evidence type="ECO:0000256" key="2">
    <source>
        <dbReference type="SAM" id="Phobius"/>
    </source>
</evidence>
<evidence type="ECO:0000313" key="3">
    <source>
        <dbReference type="EMBL" id="ASZ51812.1"/>
    </source>
</evidence>
<protein>
    <submittedName>
        <fullName evidence="3">Uncharacterized protein</fullName>
    </submittedName>
</protein>
<feature type="region of interest" description="Disordered" evidence="1">
    <location>
        <begin position="64"/>
        <end position="88"/>
    </location>
</feature>
<feature type="transmembrane region" description="Helical" evidence="2">
    <location>
        <begin position="5"/>
        <end position="22"/>
    </location>
</feature>
<keyword evidence="2" id="KW-0472">Membrane</keyword>
<dbReference type="AlphaFoldDB" id="A0A249W4Z3"/>
<dbReference type="RefSeq" id="WP_005494841.1">
    <property type="nucleotide sequence ID" value="NZ_CP023248.2"/>
</dbReference>
<dbReference type="Proteomes" id="UP000191946">
    <property type="component" value="Unassembled WGS sequence"/>
</dbReference>
<evidence type="ECO:0000313" key="5">
    <source>
        <dbReference type="Proteomes" id="UP000191946"/>
    </source>
</evidence>
<keyword evidence="2" id="KW-1133">Transmembrane helix</keyword>
<feature type="compositionally biased region" description="Gly residues" evidence="1">
    <location>
        <begin position="67"/>
        <end position="88"/>
    </location>
</feature>